<evidence type="ECO:0000259" key="2">
    <source>
        <dbReference type="PROSITE" id="PS51934"/>
    </source>
</evidence>
<keyword evidence="1" id="KW-1133">Transmembrane helix</keyword>
<dbReference type="AlphaFoldDB" id="A0A814VED8"/>
<dbReference type="InterPro" id="IPR007053">
    <property type="entry name" value="LRAT_dom"/>
</dbReference>
<dbReference type="PANTHER" id="PTHR46137:SF3">
    <property type="entry name" value="OS05G0310600 PROTEIN"/>
    <property type="match status" value="1"/>
</dbReference>
<reference evidence="3" key="1">
    <citation type="submission" date="2021-02" db="EMBL/GenBank/DDBJ databases">
        <authorList>
            <person name="Nowell W R."/>
        </authorList>
    </citation>
    <scope>NUCLEOTIDE SEQUENCE</scope>
</reference>
<feature type="transmembrane region" description="Helical" evidence="1">
    <location>
        <begin position="290"/>
        <end position="315"/>
    </location>
</feature>
<name>A0A814VED8_9BILA</name>
<evidence type="ECO:0000313" key="4">
    <source>
        <dbReference type="EMBL" id="CAF3606312.1"/>
    </source>
</evidence>
<dbReference type="EMBL" id="CAJNOG010000344">
    <property type="protein sequence ID" value="CAF1187264.1"/>
    <property type="molecule type" value="Genomic_DNA"/>
</dbReference>
<feature type="transmembrane region" description="Helical" evidence="1">
    <location>
        <begin position="259"/>
        <end position="284"/>
    </location>
</feature>
<organism evidence="3 5">
    <name type="scientific">Adineta steineri</name>
    <dbReference type="NCBI Taxonomy" id="433720"/>
    <lineage>
        <taxon>Eukaryota</taxon>
        <taxon>Metazoa</taxon>
        <taxon>Spiralia</taxon>
        <taxon>Gnathifera</taxon>
        <taxon>Rotifera</taxon>
        <taxon>Eurotatoria</taxon>
        <taxon>Bdelloidea</taxon>
        <taxon>Adinetida</taxon>
        <taxon>Adinetidae</taxon>
        <taxon>Adineta</taxon>
    </lineage>
</organism>
<dbReference type="Proteomes" id="UP000663844">
    <property type="component" value="Unassembled WGS sequence"/>
</dbReference>
<sequence>MSIFHTIAPKNIWLGDHLYIWSSPFHQHHGIVIFVDKNDPDESQVLEFNTHDGSHKVSRARIQVVTLKRFRRDYKLKRVVYGSRYARFKRAGTAYKTQCLASEIVVDNAQLIIEQIKYGDCFIVPNNPTTLWNAEEAHGYNLILRNCECLAYWCKTGRWFSEQVIQLVENVGKYLFAMIKAIVNSLVHAGFIPSIRQELLSEMIEKILPSCASKFCTILNDGIGNAIAFIAIEAIKLSFRISQRYHNQITWQEFCNQTLVSVVKSFTIGVFAFAIQALLTYLTFGTALAIVPWIGGFLGSLFGSVVGDFLGRLVVNGVAQLKDSIFYLS</sequence>
<dbReference type="EMBL" id="CAJOAZ010000295">
    <property type="protein sequence ID" value="CAF3606312.1"/>
    <property type="molecule type" value="Genomic_DNA"/>
</dbReference>
<comment type="caution">
    <text evidence="3">The sequence shown here is derived from an EMBL/GenBank/DDBJ whole genome shotgun (WGS) entry which is preliminary data.</text>
</comment>
<evidence type="ECO:0000313" key="5">
    <source>
        <dbReference type="Proteomes" id="UP000663845"/>
    </source>
</evidence>
<proteinExistence type="predicted"/>
<evidence type="ECO:0000256" key="1">
    <source>
        <dbReference type="SAM" id="Phobius"/>
    </source>
</evidence>
<gene>
    <name evidence="3" type="ORF">JYZ213_LOCUS26129</name>
    <name evidence="4" type="ORF">OXD698_LOCUS6686</name>
</gene>
<dbReference type="PANTHER" id="PTHR46137">
    <property type="entry name" value="OS05G0310600 PROTEIN"/>
    <property type="match status" value="1"/>
</dbReference>
<keyword evidence="1" id="KW-0472">Membrane</keyword>
<evidence type="ECO:0000313" key="3">
    <source>
        <dbReference type="EMBL" id="CAF1187264.1"/>
    </source>
</evidence>
<dbReference type="Gene3D" id="3.90.1720.10">
    <property type="entry name" value="endopeptidase domain like (from Nostoc punctiforme)"/>
    <property type="match status" value="1"/>
</dbReference>
<protein>
    <recommendedName>
        <fullName evidence="2">LRAT domain-containing protein</fullName>
    </recommendedName>
</protein>
<dbReference type="PROSITE" id="PS51934">
    <property type="entry name" value="LRAT"/>
    <property type="match status" value="1"/>
</dbReference>
<keyword evidence="1" id="KW-0812">Transmembrane</keyword>
<feature type="domain" description="LRAT" evidence="2">
    <location>
        <begin position="18"/>
        <end position="163"/>
    </location>
</feature>
<accession>A0A814VED8</accession>
<dbReference type="Proteomes" id="UP000663845">
    <property type="component" value="Unassembled WGS sequence"/>
</dbReference>